<dbReference type="Proteomes" id="UP000747399">
    <property type="component" value="Unassembled WGS sequence"/>
</dbReference>
<protein>
    <submittedName>
        <fullName evidence="1">Uncharacterized protein</fullName>
    </submittedName>
</protein>
<evidence type="ECO:0000313" key="2">
    <source>
        <dbReference type="Proteomes" id="UP000747399"/>
    </source>
</evidence>
<accession>A0A8J4F1M7</accession>
<name>A0A8J4F1M7_9CHLO</name>
<comment type="caution">
    <text evidence="1">The sequence shown here is derived from an EMBL/GenBank/DDBJ whole genome shotgun (WGS) entry which is preliminary data.</text>
</comment>
<reference evidence="1" key="1">
    <citation type="journal article" date="2021" name="Proc. Natl. Acad. Sci. U.S.A.">
        <title>Three genomes in the algal genus Volvox reveal the fate of a haploid sex-determining region after a transition to homothallism.</title>
        <authorList>
            <person name="Yamamoto K."/>
            <person name="Hamaji T."/>
            <person name="Kawai-Toyooka H."/>
            <person name="Matsuzaki R."/>
            <person name="Takahashi F."/>
            <person name="Nishimura Y."/>
            <person name="Kawachi M."/>
            <person name="Noguchi H."/>
            <person name="Minakuchi Y."/>
            <person name="Umen J.G."/>
            <person name="Toyoda A."/>
            <person name="Nozaki H."/>
        </authorList>
    </citation>
    <scope>NUCLEOTIDE SEQUENCE</scope>
    <source>
        <strain evidence="1">NIES-3780</strain>
    </source>
</reference>
<dbReference type="EMBL" id="BNCO01000014">
    <property type="protein sequence ID" value="GIL52862.1"/>
    <property type="molecule type" value="Genomic_DNA"/>
</dbReference>
<evidence type="ECO:0000313" key="1">
    <source>
        <dbReference type="EMBL" id="GIL52862.1"/>
    </source>
</evidence>
<organism evidence="1 2">
    <name type="scientific">Volvox africanus</name>
    <dbReference type="NCBI Taxonomy" id="51714"/>
    <lineage>
        <taxon>Eukaryota</taxon>
        <taxon>Viridiplantae</taxon>
        <taxon>Chlorophyta</taxon>
        <taxon>core chlorophytes</taxon>
        <taxon>Chlorophyceae</taxon>
        <taxon>CS clade</taxon>
        <taxon>Chlamydomonadales</taxon>
        <taxon>Volvocaceae</taxon>
        <taxon>Volvox</taxon>
    </lineage>
</organism>
<proteinExistence type="predicted"/>
<sequence length="142" mass="15949">MLRLQRHRYAANTQHASSRLSVKPYAAGGLIATRPLLLHAGDTTMSVPFTTEGAQQLQEAFQKLFQTFAEKQKAQRPKRWDMMEWRHTNEDIGFEVFCNPNAYTTAFDAKLLITLGSRGGLTVTTEARLSAITSDLDNYLQG</sequence>
<gene>
    <name evidence="1" type="ORF">Vafri_8631</name>
</gene>
<dbReference type="AlphaFoldDB" id="A0A8J4F1M7"/>
<keyword evidence="2" id="KW-1185">Reference proteome</keyword>